<dbReference type="STRING" id="1035309.A0A2C5WX45"/>
<accession>A0A2C5WX45</accession>
<evidence type="ECO:0000256" key="1">
    <source>
        <dbReference type="ARBA" id="ARBA00001968"/>
    </source>
</evidence>
<dbReference type="OrthoDB" id="10267058at2759"/>
<protein>
    <submittedName>
        <fullName evidence="4">Maf-like protein C3G6.03c</fullName>
    </submittedName>
</protein>
<dbReference type="Pfam" id="PF02545">
    <property type="entry name" value="Maf"/>
    <property type="match status" value="1"/>
</dbReference>
<evidence type="ECO:0000256" key="3">
    <source>
        <dbReference type="SAM" id="MobiDB-lite"/>
    </source>
</evidence>
<dbReference type="NCBIfam" id="TIGR00172">
    <property type="entry name" value="maf"/>
    <property type="match status" value="1"/>
</dbReference>
<dbReference type="InterPro" id="IPR029001">
    <property type="entry name" value="ITPase-like_fam"/>
</dbReference>
<dbReference type="PANTHER" id="PTHR43213:SF5">
    <property type="entry name" value="BIFUNCTIONAL DTTP_UTP PYROPHOSPHATASE_METHYLTRANSFERASE PROTEIN-RELATED"/>
    <property type="match status" value="1"/>
</dbReference>
<dbReference type="AlphaFoldDB" id="A0A2C5WX45"/>
<gene>
    <name evidence="4" type="ORF">CFIMG_006003RA</name>
</gene>
<dbReference type="Proteomes" id="UP000222788">
    <property type="component" value="Unassembled WGS sequence"/>
</dbReference>
<evidence type="ECO:0000313" key="4">
    <source>
        <dbReference type="EMBL" id="PHH50587.1"/>
    </source>
</evidence>
<keyword evidence="5" id="KW-1185">Reference proteome</keyword>
<dbReference type="PANTHER" id="PTHR43213">
    <property type="entry name" value="BIFUNCTIONAL DTTP/UTP PYROPHOSPHATASE/METHYLTRANSFERASE PROTEIN-RELATED"/>
    <property type="match status" value="1"/>
</dbReference>
<sequence>MSDPEKQTLIDLEDDEKKPTSSPQGQKSPMRRGPPLLKIPIIMHLRGQRLILASASPRRRALLSQVNIGLTGLEIRPSSKPENIEKSTHTAHEYVTATATQKALDVYQTIISEGEADSSLADPTILIAADTIIVSRDGRIIEKPRNEADHIRMLKLLRDTEFHSVLTSVCVMAPREDAQHPGYEIETHTEETKVWFAPEDDGLPDDVIEAYVKTGEGVDKAGGYAIQGMGGMILVDKVDGSVDNVVGLPVRRVLAMAEKVIFKQGHRSDDEEEE</sequence>
<dbReference type="InterPro" id="IPR003697">
    <property type="entry name" value="Maf-like"/>
</dbReference>
<organism evidence="4 5">
    <name type="scientific">Ceratocystis fimbriata CBS 114723</name>
    <dbReference type="NCBI Taxonomy" id="1035309"/>
    <lineage>
        <taxon>Eukaryota</taxon>
        <taxon>Fungi</taxon>
        <taxon>Dikarya</taxon>
        <taxon>Ascomycota</taxon>
        <taxon>Pezizomycotina</taxon>
        <taxon>Sordariomycetes</taxon>
        <taxon>Hypocreomycetidae</taxon>
        <taxon>Microascales</taxon>
        <taxon>Ceratocystidaceae</taxon>
        <taxon>Ceratocystis</taxon>
    </lineage>
</organism>
<dbReference type="EMBL" id="APWK03000123">
    <property type="protein sequence ID" value="PHH50587.1"/>
    <property type="molecule type" value="Genomic_DNA"/>
</dbReference>
<comment type="caution">
    <text evidence="4">The sequence shown here is derived from an EMBL/GenBank/DDBJ whole genome shotgun (WGS) entry which is preliminary data.</text>
</comment>
<evidence type="ECO:0000313" key="5">
    <source>
        <dbReference type="Proteomes" id="UP000222788"/>
    </source>
</evidence>
<keyword evidence="2" id="KW-0378">Hydrolase</keyword>
<dbReference type="HAMAP" id="MF_00528">
    <property type="entry name" value="Maf"/>
    <property type="match status" value="1"/>
</dbReference>
<evidence type="ECO:0000256" key="2">
    <source>
        <dbReference type="ARBA" id="ARBA00022801"/>
    </source>
</evidence>
<proteinExistence type="inferred from homology"/>
<name>A0A2C5WX45_9PEZI</name>
<feature type="region of interest" description="Disordered" evidence="3">
    <location>
        <begin position="1"/>
        <end position="34"/>
    </location>
</feature>
<reference evidence="4 5" key="1">
    <citation type="journal article" date="2013" name="Fungal Biol.">
        <title>Analysis of microsatellite markers in the genome of the plant pathogen Ceratocystis fimbriata.</title>
        <authorList>
            <person name="Simpson M.C."/>
            <person name="Wilken P.M."/>
            <person name="Coetzee M.P."/>
            <person name="Wingfield M.J."/>
            <person name="Wingfield B.D."/>
        </authorList>
    </citation>
    <scope>NUCLEOTIDE SEQUENCE [LARGE SCALE GENOMIC DNA]</scope>
    <source>
        <strain evidence="4 5">CBS 114723</strain>
    </source>
</reference>
<reference evidence="4 5" key="2">
    <citation type="journal article" date="2013" name="IMA Fungus">
        <title>IMA Genome-F 1: Ceratocystis fimbriata: Draft nuclear genome sequence for the plant pathogen, Ceratocystis fimbriata.</title>
        <authorList>
            <person name="Wilken P.M."/>
            <person name="Steenkamp E.T."/>
            <person name="Wingfield M.J."/>
            <person name="de Beer Z.W."/>
            <person name="Wingfield B.D."/>
        </authorList>
    </citation>
    <scope>NUCLEOTIDE SEQUENCE [LARGE SCALE GENOMIC DNA]</scope>
    <source>
        <strain evidence="4 5">CBS 114723</strain>
    </source>
</reference>
<dbReference type="GO" id="GO:0047429">
    <property type="term" value="F:nucleoside triphosphate diphosphatase activity"/>
    <property type="evidence" value="ECO:0007669"/>
    <property type="project" value="InterPro"/>
</dbReference>
<dbReference type="SUPFAM" id="SSF52972">
    <property type="entry name" value="ITPase-like"/>
    <property type="match status" value="1"/>
</dbReference>
<dbReference type="CDD" id="cd00555">
    <property type="entry name" value="Maf"/>
    <property type="match status" value="1"/>
</dbReference>
<dbReference type="Gene3D" id="3.90.950.10">
    <property type="match status" value="1"/>
</dbReference>
<comment type="cofactor">
    <cofactor evidence="1">
        <name>a divalent metal cation</name>
        <dbReference type="ChEBI" id="CHEBI:60240"/>
    </cofactor>
</comment>